<keyword evidence="3" id="KW-0723">Serine/threonine-protein kinase</keyword>
<dbReference type="Pfam" id="PF00069">
    <property type="entry name" value="Pkinase"/>
    <property type="match status" value="1"/>
</dbReference>
<dbReference type="GO" id="GO:0005634">
    <property type="term" value="C:nucleus"/>
    <property type="evidence" value="ECO:0007669"/>
    <property type="project" value="UniProtKB-SubCell"/>
</dbReference>
<dbReference type="PROSITE" id="PS00107">
    <property type="entry name" value="PROTEIN_KINASE_ATP"/>
    <property type="match status" value="1"/>
</dbReference>
<organism evidence="13">
    <name type="scientific">Phaffia rhodozyma</name>
    <name type="common">Yeast</name>
    <name type="synonym">Xanthophyllomyces dendrorhous</name>
    <dbReference type="NCBI Taxonomy" id="264483"/>
    <lineage>
        <taxon>Eukaryota</taxon>
        <taxon>Fungi</taxon>
        <taxon>Dikarya</taxon>
        <taxon>Basidiomycota</taxon>
        <taxon>Agaricomycotina</taxon>
        <taxon>Tremellomycetes</taxon>
        <taxon>Cystofilobasidiales</taxon>
        <taxon>Mrakiaceae</taxon>
        <taxon>Phaffia</taxon>
    </lineage>
</organism>
<dbReference type="Gene3D" id="1.10.510.10">
    <property type="entry name" value="Transferase(Phosphotransferase) domain 1"/>
    <property type="match status" value="1"/>
</dbReference>
<evidence type="ECO:0000256" key="2">
    <source>
        <dbReference type="ARBA" id="ARBA00006485"/>
    </source>
</evidence>
<dbReference type="GO" id="GO:0004693">
    <property type="term" value="F:cyclin-dependent protein serine/threonine kinase activity"/>
    <property type="evidence" value="ECO:0007669"/>
    <property type="project" value="TreeGrafter"/>
</dbReference>
<evidence type="ECO:0000313" key="13">
    <source>
        <dbReference type="EMBL" id="CED84451.1"/>
    </source>
</evidence>
<feature type="compositionally biased region" description="Basic and acidic residues" evidence="11">
    <location>
        <begin position="1"/>
        <end position="11"/>
    </location>
</feature>
<comment type="catalytic activity">
    <reaction evidence="9">
        <text>[DNA-directed RNA polymerase] + ATP = phospho-[DNA-directed RNA polymerase] + ADP + H(+)</text>
        <dbReference type="Rhea" id="RHEA:10216"/>
        <dbReference type="Rhea" id="RHEA-COMP:11321"/>
        <dbReference type="Rhea" id="RHEA-COMP:11322"/>
        <dbReference type="ChEBI" id="CHEBI:15378"/>
        <dbReference type="ChEBI" id="CHEBI:30616"/>
        <dbReference type="ChEBI" id="CHEBI:43176"/>
        <dbReference type="ChEBI" id="CHEBI:68546"/>
        <dbReference type="ChEBI" id="CHEBI:456216"/>
        <dbReference type="EC" id="2.7.11.23"/>
    </reaction>
</comment>
<evidence type="ECO:0000256" key="8">
    <source>
        <dbReference type="ARBA" id="ARBA00023242"/>
    </source>
</evidence>
<dbReference type="EMBL" id="LN483166">
    <property type="protein sequence ID" value="CED84451.1"/>
    <property type="molecule type" value="Genomic_DNA"/>
</dbReference>
<dbReference type="InterPro" id="IPR050108">
    <property type="entry name" value="CDK"/>
</dbReference>
<evidence type="ECO:0000256" key="7">
    <source>
        <dbReference type="ARBA" id="ARBA00022840"/>
    </source>
</evidence>
<feature type="binding site" evidence="10">
    <location>
        <position position="146"/>
    </location>
    <ligand>
        <name>ATP</name>
        <dbReference type="ChEBI" id="CHEBI:30616"/>
    </ligand>
</feature>
<feature type="region of interest" description="Disordered" evidence="11">
    <location>
        <begin position="567"/>
        <end position="701"/>
    </location>
</feature>
<keyword evidence="7 10" id="KW-0067">ATP-binding</keyword>
<keyword evidence="8" id="KW-0539">Nucleus</keyword>
<keyword evidence="4" id="KW-0808">Transferase</keyword>
<evidence type="ECO:0000256" key="4">
    <source>
        <dbReference type="ARBA" id="ARBA00022679"/>
    </source>
</evidence>
<feature type="compositionally biased region" description="Polar residues" evidence="11">
    <location>
        <begin position="596"/>
        <end position="614"/>
    </location>
</feature>
<feature type="compositionally biased region" description="Low complexity" evidence="11">
    <location>
        <begin position="48"/>
        <end position="59"/>
    </location>
</feature>
<keyword evidence="5 10" id="KW-0547">Nucleotide-binding</keyword>
<dbReference type="FunFam" id="1.10.510.10:FF:000415">
    <property type="entry name" value="CMGC/CDK/CRK7 protein kinase, variant"/>
    <property type="match status" value="1"/>
</dbReference>
<evidence type="ECO:0000256" key="9">
    <source>
        <dbReference type="ARBA" id="ARBA00049280"/>
    </source>
</evidence>
<dbReference type="SMART" id="SM00220">
    <property type="entry name" value="S_TKc"/>
    <property type="match status" value="1"/>
</dbReference>
<protein>
    <submittedName>
        <fullName evidence="13">Pkinase-domain-containing protein</fullName>
    </submittedName>
</protein>
<dbReference type="GO" id="GO:0005524">
    <property type="term" value="F:ATP binding"/>
    <property type="evidence" value="ECO:0007669"/>
    <property type="project" value="UniProtKB-UniRule"/>
</dbReference>
<sequence>MSAKSPHDHPNSPRSPSPLPPPSPQRLPSRSSSSLSRSNPGAHPRPPSSTSGALSSQSSHEAGFLGRPIPLSTSSHSATTTNGTKALSRPRKRRRTAEEEEVALGHSLLGTSSEKLYTFDKKLGEGTFGEVHLAIHKETKARVALKRILVHSETDGVPITTIREIKLLKQLSHVNVVPVVDMVLTQGDETNNNRGKIYMVFPYMDHDLAGLLQNPEVTLSHSHIKLYAQQLLTGTAYLHANHIVHRDMKSANLLIDNEGCLKIADFGLARTYDKSTSRGGNKIIGGRDYTNMVVTRWYRPPELLLGCKQYGPSIDMWGVGCVIAEMYRKHPILQGNTDPEQLVAIYQLCGTPSEEALPGFDTWGGCEGQLMLPPIPLPRRVIPEFSSLSNELASLLDGLLCMDPAKRTSANEALEHPFFWVSPLPAKLGSLPHYSPSHEMTHKPKAAPRPVVAMPPTASGRIPAFQATGQPSFMVPPPAPAPPFTYVGGPPPPSVITTGPTLANQGWYPSSGPNARINPGGMASGNNLNWPGGMYAGGPPPIKVPPTQMAFQSQPFHQPTYNQFQTSQPAQVYSTSNGRTSSSYPNHRSAGFPPLASTTSRPYQQPANSSSSAAYQMPYKSSIPTHPGHPPAPPPPRAAAHRSNITASRPMPAGFFKPVAGTGDKGSYSSSTNGSSSTKGVESERDRERRIRNETPAGLPY</sequence>
<dbReference type="AlphaFoldDB" id="A0A0F7SSL2"/>
<dbReference type="InterPro" id="IPR008271">
    <property type="entry name" value="Ser/Thr_kinase_AS"/>
</dbReference>
<reference evidence="13" key="1">
    <citation type="submission" date="2014-08" db="EMBL/GenBank/DDBJ databases">
        <authorList>
            <person name="Sharma Rahul"/>
            <person name="Thines Marco"/>
        </authorList>
    </citation>
    <scope>NUCLEOTIDE SEQUENCE</scope>
</reference>
<evidence type="ECO:0000256" key="1">
    <source>
        <dbReference type="ARBA" id="ARBA00004123"/>
    </source>
</evidence>
<dbReference type="PROSITE" id="PS00108">
    <property type="entry name" value="PROTEIN_KINASE_ST"/>
    <property type="match status" value="1"/>
</dbReference>
<evidence type="ECO:0000256" key="11">
    <source>
        <dbReference type="SAM" id="MobiDB-lite"/>
    </source>
</evidence>
<comment type="subcellular location">
    <subcellularLocation>
        <location evidence="1">Nucleus</location>
    </subcellularLocation>
</comment>
<dbReference type="SMR" id="A0A0F7SSL2"/>
<dbReference type="PANTHER" id="PTHR24056">
    <property type="entry name" value="CELL DIVISION PROTEIN KINASE"/>
    <property type="match status" value="1"/>
</dbReference>
<keyword evidence="6 13" id="KW-0418">Kinase</keyword>
<dbReference type="InterPro" id="IPR017441">
    <property type="entry name" value="Protein_kinase_ATP_BS"/>
</dbReference>
<evidence type="ECO:0000256" key="10">
    <source>
        <dbReference type="PROSITE-ProRule" id="PRU10141"/>
    </source>
</evidence>
<evidence type="ECO:0000256" key="6">
    <source>
        <dbReference type="ARBA" id="ARBA00022777"/>
    </source>
</evidence>
<dbReference type="InterPro" id="IPR011009">
    <property type="entry name" value="Kinase-like_dom_sf"/>
</dbReference>
<feature type="compositionally biased region" description="Low complexity" evidence="11">
    <location>
        <begin position="666"/>
        <end position="678"/>
    </location>
</feature>
<dbReference type="Gene3D" id="3.30.200.20">
    <property type="entry name" value="Phosphorylase Kinase, domain 1"/>
    <property type="match status" value="1"/>
</dbReference>
<accession>A0A0F7SSL2</accession>
<evidence type="ECO:0000256" key="5">
    <source>
        <dbReference type="ARBA" id="ARBA00022741"/>
    </source>
</evidence>
<feature type="compositionally biased region" description="Basic and acidic residues" evidence="11">
    <location>
        <begin position="681"/>
        <end position="693"/>
    </location>
</feature>
<feature type="compositionally biased region" description="Low complexity" evidence="11">
    <location>
        <begin position="26"/>
        <end position="40"/>
    </location>
</feature>
<feature type="compositionally biased region" description="Pro residues" evidence="11">
    <location>
        <begin position="627"/>
        <end position="637"/>
    </location>
</feature>
<feature type="compositionally biased region" description="Polar residues" evidence="11">
    <location>
        <begin position="567"/>
        <end position="586"/>
    </location>
</feature>
<dbReference type="PROSITE" id="PS50011">
    <property type="entry name" value="PROTEIN_KINASE_DOM"/>
    <property type="match status" value="1"/>
</dbReference>
<proteinExistence type="inferred from homology"/>
<evidence type="ECO:0000259" key="12">
    <source>
        <dbReference type="PROSITE" id="PS50011"/>
    </source>
</evidence>
<feature type="domain" description="Protein kinase" evidence="12">
    <location>
        <begin position="117"/>
        <end position="419"/>
    </location>
</feature>
<dbReference type="GO" id="GO:0008353">
    <property type="term" value="F:RNA polymerase II CTD heptapeptide repeat kinase activity"/>
    <property type="evidence" value="ECO:0007669"/>
    <property type="project" value="UniProtKB-EC"/>
</dbReference>
<dbReference type="SUPFAM" id="SSF56112">
    <property type="entry name" value="Protein kinase-like (PK-like)"/>
    <property type="match status" value="1"/>
</dbReference>
<feature type="region of interest" description="Disordered" evidence="11">
    <location>
        <begin position="1"/>
        <end position="102"/>
    </location>
</feature>
<name>A0A0F7SSL2_PHARH</name>
<dbReference type="InterPro" id="IPR000719">
    <property type="entry name" value="Prot_kinase_dom"/>
</dbReference>
<feature type="compositionally biased region" description="Pro residues" evidence="11">
    <location>
        <begin position="13"/>
        <end position="25"/>
    </location>
</feature>
<feature type="compositionally biased region" description="Polar residues" evidence="11">
    <location>
        <begin position="71"/>
        <end position="85"/>
    </location>
</feature>
<dbReference type="PANTHER" id="PTHR24056:SF233">
    <property type="entry name" value="CYCLIN-DEPENDENT KINASE 9"/>
    <property type="match status" value="1"/>
</dbReference>
<evidence type="ECO:0000256" key="3">
    <source>
        <dbReference type="ARBA" id="ARBA00022527"/>
    </source>
</evidence>
<comment type="similarity">
    <text evidence="2">Belongs to the protein kinase superfamily. CMGC Ser/Thr protein kinase family. CDC2/CDKX subfamily.</text>
</comment>